<feature type="region of interest" description="Disordered" evidence="1">
    <location>
        <begin position="206"/>
        <end position="225"/>
    </location>
</feature>
<feature type="compositionally biased region" description="Basic and acidic residues" evidence="1">
    <location>
        <begin position="1"/>
        <end position="10"/>
    </location>
</feature>
<dbReference type="Proteomes" id="UP001186041">
    <property type="component" value="Unassembled WGS sequence"/>
</dbReference>
<name>A0AAE5ADD0_MYCFO</name>
<dbReference type="EMBL" id="JAWLVV010000017">
    <property type="protein sequence ID" value="MDV7292333.1"/>
    <property type="molecule type" value="Genomic_DNA"/>
</dbReference>
<protein>
    <submittedName>
        <fullName evidence="3">WhiB family transcriptional regulator</fullName>
    </submittedName>
</protein>
<evidence type="ECO:0000313" key="3">
    <source>
        <dbReference type="EMBL" id="MDV7292333.1"/>
    </source>
</evidence>
<dbReference type="PROSITE" id="PS51674">
    <property type="entry name" value="4FE4S_WBL"/>
    <property type="match status" value="1"/>
</dbReference>
<sequence>MTIDKARNDQPNEDDEAASTTSGGSRWDTTDAYWFRKSFHTEVPGDLSIVAQAEDLVGKAVDPSQSQLRTPCSEGDPDRFFPEVDDRTDRKRFKRRLLADLAAECAGCPFRIGCAITALETDATAGVWAGVLVRDYSGAETWHRRQLLAVLAKFALGYLMADPETITPAEEKLYARLEVLLQRQDRLRPVFAKEFAQQRQLLFAEAEHEPDSDTSAAESVPASRSAVRVGKPRPFVEVVRGDQLELQFAVSA</sequence>
<feature type="region of interest" description="Disordered" evidence="1">
    <location>
        <begin position="1"/>
        <end position="28"/>
    </location>
</feature>
<feature type="domain" description="4Fe-4S Wbl-type" evidence="2">
    <location>
        <begin position="71"/>
        <end position="138"/>
    </location>
</feature>
<comment type="caution">
    <text evidence="3">The sequence shown here is derived from an EMBL/GenBank/DDBJ whole genome shotgun (WGS) entry which is preliminary data.</text>
</comment>
<evidence type="ECO:0000259" key="2">
    <source>
        <dbReference type="PROSITE" id="PS51674"/>
    </source>
</evidence>
<organism evidence="3 4">
    <name type="scientific">Mycolicibacterium fortuitum</name>
    <name type="common">Mycobacterium fortuitum</name>
    <dbReference type="NCBI Taxonomy" id="1766"/>
    <lineage>
        <taxon>Bacteria</taxon>
        <taxon>Bacillati</taxon>
        <taxon>Actinomycetota</taxon>
        <taxon>Actinomycetes</taxon>
        <taxon>Mycobacteriales</taxon>
        <taxon>Mycobacteriaceae</taxon>
        <taxon>Mycolicibacterium</taxon>
    </lineage>
</organism>
<dbReference type="Pfam" id="PF02467">
    <property type="entry name" value="Whib"/>
    <property type="match status" value="1"/>
</dbReference>
<dbReference type="InterPro" id="IPR034768">
    <property type="entry name" value="4FE4S_WBL"/>
</dbReference>
<proteinExistence type="predicted"/>
<gene>
    <name evidence="3" type="ORF">R4485_19355</name>
</gene>
<reference evidence="3" key="1">
    <citation type="submission" date="2023-10" db="EMBL/GenBank/DDBJ databases">
        <title>Mycolicibacterium fortuitum clinical isolates causing pulmonary infections in humans.</title>
        <authorList>
            <person name="Mejia-Ponce P.M."/>
            <person name="Zenteno-Cuevas R."/>
            <person name="Licona-Cassani C."/>
        </authorList>
    </citation>
    <scope>NUCLEOTIDE SEQUENCE</scope>
    <source>
        <strain evidence="3">M8</strain>
    </source>
</reference>
<evidence type="ECO:0000313" key="4">
    <source>
        <dbReference type="Proteomes" id="UP001186041"/>
    </source>
</evidence>
<evidence type="ECO:0000256" key="1">
    <source>
        <dbReference type="SAM" id="MobiDB-lite"/>
    </source>
</evidence>
<dbReference type="RefSeq" id="WP_317722346.1">
    <property type="nucleotide sequence ID" value="NZ_JAWLVK010000018.1"/>
</dbReference>
<dbReference type="AlphaFoldDB" id="A0AAE5ADD0"/>
<accession>A0AAE5ADD0</accession>